<dbReference type="Gene3D" id="3.90.1010.10">
    <property type="match status" value="1"/>
</dbReference>
<dbReference type="Gene3D" id="3.30.300.90">
    <property type="entry name" value="BolA-like"/>
    <property type="match status" value="1"/>
</dbReference>
<name>A0A0M0JNI8_9EUKA</name>
<evidence type="ECO:0000256" key="2">
    <source>
        <dbReference type="SAM" id="SignalP"/>
    </source>
</evidence>
<dbReference type="PANTHER" id="PTHR43597">
    <property type="entry name" value="SULFUR ACCEPTOR PROTEIN CSDE"/>
    <property type="match status" value="1"/>
</dbReference>
<dbReference type="InterPro" id="IPR036065">
    <property type="entry name" value="BolA-like_sf"/>
</dbReference>
<evidence type="ECO:0000313" key="4">
    <source>
        <dbReference type="EMBL" id="KOO27828.1"/>
    </source>
</evidence>
<evidence type="ECO:0000259" key="3">
    <source>
        <dbReference type="Pfam" id="PF02657"/>
    </source>
</evidence>
<dbReference type="SUPFAM" id="SSF82649">
    <property type="entry name" value="SufE/NifU"/>
    <property type="match status" value="1"/>
</dbReference>
<dbReference type="InterPro" id="IPR002634">
    <property type="entry name" value="BolA"/>
</dbReference>
<dbReference type="Pfam" id="PF01722">
    <property type="entry name" value="BolA"/>
    <property type="match status" value="1"/>
</dbReference>
<feature type="domain" description="Fe-S metabolism associated" evidence="3">
    <location>
        <begin position="59"/>
        <end position="178"/>
    </location>
</feature>
<dbReference type="PANTHER" id="PTHR43597:SF5">
    <property type="entry name" value="SUFE-LIKE PROTEIN 2, CHLOROPLASTIC"/>
    <property type="match status" value="1"/>
</dbReference>
<keyword evidence="5" id="KW-1185">Reference proteome</keyword>
<organism evidence="4 5">
    <name type="scientific">Chrysochromulina tobinii</name>
    <dbReference type="NCBI Taxonomy" id="1460289"/>
    <lineage>
        <taxon>Eukaryota</taxon>
        <taxon>Haptista</taxon>
        <taxon>Haptophyta</taxon>
        <taxon>Prymnesiophyceae</taxon>
        <taxon>Prymnesiales</taxon>
        <taxon>Chrysochromulinaceae</taxon>
        <taxon>Chrysochromulina</taxon>
    </lineage>
</organism>
<proteinExistence type="inferred from homology"/>
<keyword evidence="2" id="KW-0732">Signal</keyword>
<dbReference type="InterPro" id="IPR003808">
    <property type="entry name" value="Fe-S_metab-assoc_dom"/>
</dbReference>
<dbReference type="SUPFAM" id="SSF82657">
    <property type="entry name" value="BolA-like"/>
    <property type="match status" value="1"/>
</dbReference>
<gene>
    <name evidence="4" type="ORF">Ctob_001221</name>
</gene>
<sequence length="215" mass="23246">MLLQTFLLAASFTVHPQVIPLPSTSFAAASRRTSAACVAAAQGDLSSLGLTPYLEKTVKALKMVPDQKLRYQQLLFLAKKLPPMDKALMVETNKVPGCLSTVHVHATLDAEGKVRFVGESDAQLTKGLVALLVMGLDGCTSDQIQRVQPEFIKFSGLEQSLTPGRNNGFLNMLSMMKRKAAALLKRHQAVYAALSEEMKLIHALSIKAVTPDEAA</sequence>
<feature type="chain" id="PRO_5005602074" evidence="2">
    <location>
        <begin position="17"/>
        <end position="215"/>
    </location>
</feature>
<comment type="similarity">
    <text evidence="1">Belongs to the SufE family.</text>
</comment>
<evidence type="ECO:0000313" key="5">
    <source>
        <dbReference type="Proteomes" id="UP000037460"/>
    </source>
</evidence>
<dbReference type="EMBL" id="JWZX01002659">
    <property type="protein sequence ID" value="KOO27828.1"/>
    <property type="molecule type" value="Genomic_DNA"/>
</dbReference>
<evidence type="ECO:0000256" key="1">
    <source>
        <dbReference type="ARBA" id="ARBA00010282"/>
    </source>
</evidence>
<dbReference type="OrthoDB" id="411584at2759"/>
<dbReference type="Proteomes" id="UP000037460">
    <property type="component" value="Unassembled WGS sequence"/>
</dbReference>
<dbReference type="AlphaFoldDB" id="A0A0M0JNI8"/>
<reference evidence="5" key="1">
    <citation type="journal article" date="2015" name="PLoS Genet.">
        <title>Genome Sequence and Transcriptome Analyses of Chrysochromulina tobin: Metabolic Tools for Enhanced Algal Fitness in the Prominent Order Prymnesiales (Haptophyceae).</title>
        <authorList>
            <person name="Hovde B.T."/>
            <person name="Deodato C.R."/>
            <person name="Hunsperger H.M."/>
            <person name="Ryken S.A."/>
            <person name="Yost W."/>
            <person name="Jha R.K."/>
            <person name="Patterson J."/>
            <person name="Monnat R.J. Jr."/>
            <person name="Barlow S.B."/>
            <person name="Starkenburg S.R."/>
            <person name="Cattolico R.A."/>
        </authorList>
    </citation>
    <scope>NUCLEOTIDE SEQUENCE</scope>
    <source>
        <strain evidence="5">CCMP291</strain>
    </source>
</reference>
<feature type="signal peptide" evidence="2">
    <location>
        <begin position="1"/>
        <end position="16"/>
    </location>
</feature>
<comment type="caution">
    <text evidence="4">The sequence shown here is derived from an EMBL/GenBank/DDBJ whole genome shotgun (WGS) entry which is preliminary data.</text>
</comment>
<dbReference type="Pfam" id="PF02657">
    <property type="entry name" value="SufE"/>
    <property type="match status" value="1"/>
</dbReference>
<accession>A0A0M0JNI8</accession>
<protein>
    <submittedName>
        <fullName evidence="4">Fe-s metabolism associated</fullName>
    </submittedName>
</protein>